<dbReference type="GO" id="GO:0005829">
    <property type="term" value="C:cytosol"/>
    <property type="evidence" value="ECO:0007669"/>
    <property type="project" value="TreeGrafter"/>
</dbReference>
<dbReference type="KEGG" id="nfr:ERS450000_02174"/>
<dbReference type="InterPro" id="IPR012349">
    <property type="entry name" value="Split_barrel_FMN-bd"/>
</dbReference>
<dbReference type="SUPFAM" id="SSF50475">
    <property type="entry name" value="FMN-binding split barrel"/>
    <property type="match status" value="1"/>
</dbReference>
<accession>A0A0H5NMF8</accession>
<dbReference type="GeneID" id="61132715"/>
<dbReference type="GO" id="GO:0016627">
    <property type="term" value="F:oxidoreductase activity, acting on the CH-CH group of donors"/>
    <property type="evidence" value="ECO:0007669"/>
    <property type="project" value="TreeGrafter"/>
</dbReference>
<proteinExistence type="predicted"/>
<dbReference type="OMA" id="ITIWKPG"/>
<dbReference type="EMBL" id="LN868938">
    <property type="protein sequence ID" value="CRY77100.1"/>
    <property type="molecule type" value="Genomic_DNA"/>
</dbReference>
<dbReference type="Proteomes" id="UP000057820">
    <property type="component" value="Chromosome 1"/>
</dbReference>
<dbReference type="GO" id="GO:0070967">
    <property type="term" value="F:coenzyme F420 binding"/>
    <property type="evidence" value="ECO:0007669"/>
    <property type="project" value="TreeGrafter"/>
</dbReference>
<dbReference type="InterPro" id="IPR011576">
    <property type="entry name" value="Pyridox_Oxase_N"/>
</dbReference>
<evidence type="ECO:0000259" key="2">
    <source>
        <dbReference type="Pfam" id="PF01243"/>
    </source>
</evidence>
<keyword evidence="1" id="KW-0560">Oxidoreductase</keyword>
<protein>
    <submittedName>
        <fullName evidence="3">PPOX class probable F420-dependent enzyme</fullName>
    </submittedName>
</protein>
<dbReference type="Pfam" id="PF01243">
    <property type="entry name" value="PNPOx_N"/>
    <property type="match status" value="1"/>
</dbReference>
<dbReference type="PANTHER" id="PTHR35176">
    <property type="entry name" value="HEME OXYGENASE HI_0854-RELATED"/>
    <property type="match status" value="1"/>
</dbReference>
<organism evidence="3 4">
    <name type="scientific">Nocardia farcinica</name>
    <dbReference type="NCBI Taxonomy" id="37329"/>
    <lineage>
        <taxon>Bacteria</taxon>
        <taxon>Bacillati</taxon>
        <taxon>Actinomycetota</taxon>
        <taxon>Actinomycetes</taxon>
        <taxon>Mycobacteriales</taxon>
        <taxon>Nocardiaceae</taxon>
        <taxon>Nocardia</taxon>
    </lineage>
</organism>
<sequence length="163" mass="18168">MTTWSRFTEEAPKIASVFTRRHRATGNLCLLGTVRADGSPRISPVEPRIFDGMLVIVGMPGTTKFKDLARDPRFCLHTATADPQVREGDAKLFGQVRDLPDREVHARFAQDLFDESGFDIRGEEFDHFYVADLTGASCVEVGADELAITIWKPGEGERVVRKS</sequence>
<evidence type="ECO:0000313" key="3">
    <source>
        <dbReference type="EMBL" id="CRY77100.1"/>
    </source>
</evidence>
<dbReference type="InterPro" id="IPR052019">
    <property type="entry name" value="F420H2_bilvrd_red/Heme_oxyg"/>
</dbReference>
<dbReference type="Gene3D" id="2.30.110.10">
    <property type="entry name" value="Electron Transport, Fmn-binding Protein, Chain A"/>
    <property type="match status" value="1"/>
</dbReference>
<evidence type="ECO:0000313" key="4">
    <source>
        <dbReference type="Proteomes" id="UP000057820"/>
    </source>
</evidence>
<dbReference type="RefSeq" id="WP_011208464.1">
    <property type="nucleotide sequence ID" value="NZ_CP031418.1"/>
</dbReference>
<reference evidence="4" key="1">
    <citation type="submission" date="2015-03" db="EMBL/GenBank/DDBJ databases">
        <authorList>
            <consortium name="Pathogen Informatics"/>
        </authorList>
    </citation>
    <scope>NUCLEOTIDE SEQUENCE [LARGE SCALE GENOMIC DNA]</scope>
    <source>
        <strain evidence="4">NCTC11134</strain>
    </source>
</reference>
<dbReference type="AlphaFoldDB" id="A0A0H5NMF8"/>
<name>A0A0H5NMF8_NOCFR</name>
<feature type="domain" description="Pyridoxamine 5'-phosphate oxidase N-terminal" evidence="2">
    <location>
        <begin position="27"/>
        <end position="110"/>
    </location>
</feature>
<evidence type="ECO:0000256" key="1">
    <source>
        <dbReference type="ARBA" id="ARBA00023002"/>
    </source>
</evidence>
<dbReference type="PANTHER" id="PTHR35176:SF6">
    <property type="entry name" value="HEME OXYGENASE HI_0854-RELATED"/>
    <property type="match status" value="1"/>
</dbReference>
<gene>
    <name evidence="3" type="ORF">ERS450000_02174</name>
</gene>